<accession>A0AAQ4QBX2</accession>
<evidence type="ECO:0000256" key="1">
    <source>
        <dbReference type="ARBA" id="ARBA00008535"/>
    </source>
</evidence>
<evidence type="ECO:0000256" key="4">
    <source>
        <dbReference type="SAM" id="Phobius"/>
    </source>
</evidence>
<dbReference type="InterPro" id="IPR045058">
    <property type="entry name" value="GIMA/IAN/Toc"/>
</dbReference>
<dbReference type="PANTHER" id="PTHR10903:SF167">
    <property type="entry name" value="GTPASE IMAP FAMILY MEMBER 6-RELATED"/>
    <property type="match status" value="1"/>
</dbReference>
<keyword evidence="7" id="KW-1185">Reference proteome</keyword>
<dbReference type="GeneID" id="120819351"/>
<dbReference type="Ensembl" id="ENSGACT00000064070.1">
    <property type="protein sequence ID" value="ENSGACP00000048510.1"/>
    <property type="gene ID" value="ENSGACG00000037637.1"/>
</dbReference>
<dbReference type="PANTHER" id="PTHR10903">
    <property type="entry name" value="GTPASE, IMAP FAMILY MEMBER-RELATED"/>
    <property type="match status" value="1"/>
</dbReference>
<dbReference type="RefSeq" id="XP_040032601.1">
    <property type="nucleotide sequence ID" value="XM_040176667.1"/>
</dbReference>
<reference evidence="6 7" key="1">
    <citation type="journal article" date="2021" name="G3 (Bethesda)">
        <title>Improved contiguity of the threespine stickleback genome using long-read sequencing.</title>
        <authorList>
            <person name="Nath S."/>
            <person name="Shaw D.E."/>
            <person name="White M.A."/>
        </authorList>
    </citation>
    <scope>NUCLEOTIDE SEQUENCE [LARGE SCALE GENOMIC DNA]</scope>
    <source>
        <strain evidence="6 7">Lake Benthic</strain>
    </source>
</reference>
<organism evidence="6 7">
    <name type="scientific">Gasterosteus aculeatus aculeatus</name>
    <name type="common">three-spined stickleback</name>
    <dbReference type="NCBI Taxonomy" id="481459"/>
    <lineage>
        <taxon>Eukaryota</taxon>
        <taxon>Metazoa</taxon>
        <taxon>Chordata</taxon>
        <taxon>Craniata</taxon>
        <taxon>Vertebrata</taxon>
        <taxon>Euteleostomi</taxon>
        <taxon>Actinopterygii</taxon>
        <taxon>Neopterygii</taxon>
        <taxon>Teleostei</taxon>
        <taxon>Neoteleostei</taxon>
        <taxon>Acanthomorphata</taxon>
        <taxon>Eupercaria</taxon>
        <taxon>Perciformes</taxon>
        <taxon>Cottioidei</taxon>
        <taxon>Gasterosteales</taxon>
        <taxon>Gasterosteidae</taxon>
        <taxon>Gasterosteus</taxon>
    </lineage>
</organism>
<protein>
    <recommendedName>
        <fullName evidence="5">AIG1-type G domain-containing protein</fullName>
    </recommendedName>
</protein>
<evidence type="ECO:0000256" key="2">
    <source>
        <dbReference type="ARBA" id="ARBA00022741"/>
    </source>
</evidence>
<feature type="domain" description="AIG1-type G" evidence="5">
    <location>
        <begin position="119"/>
        <end position="321"/>
    </location>
</feature>
<name>A0AAQ4QBX2_GASAC</name>
<dbReference type="GeneTree" id="ENSGT00650000094704"/>
<evidence type="ECO:0000256" key="3">
    <source>
        <dbReference type="ARBA" id="ARBA00023134"/>
    </source>
</evidence>
<dbReference type="PROSITE" id="PS51720">
    <property type="entry name" value="G_AIG1"/>
    <property type="match status" value="1"/>
</dbReference>
<dbReference type="Gene3D" id="3.40.50.300">
    <property type="entry name" value="P-loop containing nucleotide triphosphate hydrolases"/>
    <property type="match status" value="1"/>
</dbReference>
<reference evidence="6" key="2">
    <citation type="submission" date="2025-08" db="UniProtKB">
        <authorList>
            <consortium name="Ensembl"/>
        </authorList>
    </citation>
    <scope>IDENTIFICATION</scope>
</reference>
<keyword evidence="4" id="KW-0812">Transmembrane</keyword>
<proteinExistence type="inferred from homology"/>
<dbReference type="InterPro" id="IPR027417">
    <property type="entry name" value="P-loop_NTPase"/>
</dbReference>
<feature type="transmembrane region" description="Helical" evidence="4">
    <location>
        <begin position="16"/>
        <end position="36"/>
    </location>
</feature>
<dbReference type="Proteomes" id="UP000007635">
    <property type="component" value="Chromosome V"/>
</dbReference>
<dbReference type="SUPFAM" id="SSF52540">
    <property type="entry name" value="P-loop containing nucleoside triphosphate hydrolases"/>
    <property type="match status" value="1"/>
</dbReference>
<dbReference type="AlphaFoldDB" id="A0AAQ4QBX2"/>
<keyword evidence="4" id="KW-0472">Membrane</keyword>
<comment type="similarity">
    <text evidence="1">Belongs to the TRAFAC class TrmE-Era-EngA-EngB-Septin-like GTPase superfamily. AIG1/Toc34/Toc159-like paraseptin GTPase family. IAN subfamily.</text>
</comment>
<dbReference type="InterPro" id="IPR006703">
    <property type="entry name" value="G_AIG1"/>
</dbReference>
<reference evidence="6" key="3">
    <citation type="submission" date="2025-09" db="UniProtKB">
        <authorList>
            <consortium name="Ensembl"/>
        </authorList>
    </citation>
    <scope>IDENTIFICATION</scope>
</reference>
<evidence type="ECO:0000259" key="5">
    <source>
        <dbReference type="PROSITE" id="PS51720"/>
    </source>
</evidence>
<keyword evidence="2" id="KW-0547">Nucleotide-binding</keyword>
<dbReference type="Pfam" id="PF04548">
    <property type="entry name" value="AIG1"/>
    <property type="match status" value="1"/>
</dbReference>
<keyword evidence="3" id="KW-0342">GTP-binding</keyword>
<evidence type="ECO:0000313" key="7">
    <source>
        <dbReference type="Proteomes" id="UP000007635"/>
    </source>
</evidence>
<evidence type="ECO:0000313" key="6">
    <source>
        <dbReference type="Ensembl" id="ENSGACP00000048510.1"/>
    </source>
</evidence>
<keyword evidence="4" id="KW-1133">Transmembrane helix</keyword>
<dbReference type="GO" id="GO:0005525">
    <property type="term" value="F:GTP binding"/>
    <property type="evidence" value="ECO:0007669"/>
    <property type="project" value="UniProtKB-KW"/>
</dbReference>
<sequence length="342" mass="37056">MECQCEKNSEDAVTGWWMSSNTSQMGVFTVVGYLLYRFSQTLPALIRWPIRLFCSLTGLSSLWSWVSHLVGTFRGIQRLCKRGSQIWRFVGASSSKLKGLVAVITGSSAADPEMDRTNRPDLRLIVLGPRGGGRTSLADTLLGDSAKTAPVGPLMESTRRRTVLDGTEVTVIDTPDLLGSSLGVKERAREALRSLQLSSPGPHAFLLVTPAGGSGTGVDQEMAQAMRSTLELFGDGVAGYVMPVLTHAERPGRIHTEARGPDVDSGALERARSLCHQTPELVDNGPDCPPEAKSRTRKQLAGRVREMNGGHFVHELQRKEDGIREELLADMVAVLAGKLGHM</sequence>
<dbReference type="KEGG" id="gat:120819351"/>
<dbReference type="RefSeq" id="XP_040032602.1">
    <property type="nucleotide sequence ID" value="XM_040176668.1"/>
</dbReference>